<feature type="compositionally biased region" description="Low complexity" evidence="4">
    <location>
        <begin position="602"/>
        <end position="612"/>
    </location>
</feature>
<organism evidence="5">
    <name type="scientific">Chaetoceros debilis</name>
    <dbReference type="NCBI Taxonomy" id="122233"/>
    <lineage>
        <taxon>Eukaryota</taxon>
        <taxon>Sar</taxon>
        <taxon>Stramenopiles</taxon>
        <taxon>Ochrophyta</taxon>
        <taxon>Bacillariophyta</taxon>
        <taxon>Coscinodiscophyceae</taxon>
        <taxon>Chaetocerotophycidae</taxon>
        <taxon>Chaetocerotales</taxon>
        <taxon>Chaetocerotaceae</taxon>
        <taxon>Chaetoceros</taxon>
    </lineage>
</organism>
<evidence type="ECO:0000256" key="4">
    <source>
        <dbReference type="SAM" id="MobiDB-lite"/>
    </source>
</evidence>
<feature type="region of interest" description="Disordered" evidence="4">
    <location>
        <begin position="292"/>
        <end position="317"/>
    </location>
</feature>
<feature type="compositionally biased region" description="Polar residues" evidence="4">
    <location>
        <begin position="514"/>
        <end position="532"/>
    </location>
</feature>
<feature type="compositionally biased region" description="Low complexity" evidence="4">
    <location>
        <begin position="17"/>
        <end position="27"/>
    </location>
</feature>
<name>A0A7S3QE52_9STRA</name>
<feature type="compositionally biased region" description="Basic residues" evidence="4">
    <location>
        <begin position="613"/>
        <end position="631"/>
    </location>
</feature>
<dbReference type="GO" id="GO:0008270">
    <property type="term" value="F:zinc ion binding"/>
    <property type="evidence" value="ECO:0007669"/>
    <property type="project" value="UniProtKB-KW"/>
</dbReference>
<sequence>MLSDIPSRTLPMHDDTSSITSVSLSAHSHSHSQHLEELNKENRATSTMIGREGSLATKQNTTIGLPTSKSTTHGHGTSDSAVSAMNINSWSMNHGHRDTPTSTANSTIATNASVLSANAQGHKKNKNDIWSTTRNHNSNPSAVSNNTVVSSSVSNPHVNVAGTPPYPSINQSGSQGLGRDMEYEIGIDDNDSSLLTPSTSFSSSTLFSSSKGVGHSHSFEDELMIRQMMHSGERNRLEIPRLDQESDQVGIPTNSSVSSANVNLNGFRTGANGSHPNNTKVDANNGQGSYIQSGNGHGNGNGHTNNKNGSTAVTHHSEKPPLSAAKLQVSLTTTAATNTATATATSISNSTVPASMNSHVSIVPRNPFQEREGENANTGVHSFCKQGQGMNMNLPQDRSMDMSGHGPSYNNMNANASNQQTPYFDQHQQRMHQHQIQHQHSWPQPAPAPSSGQSLSNSHHQHSHWPSSPYQPIGSRTGTGEERQGSSPLSSPAPIKRHVNNNHNIANVTANENQSQTTAQTPKMQKIQTMPSPSRPHFHHQGQGQGQGHPHHHQGHQQHYQPHPRISHSQPPHTRPHKLQQPSPRPRQRSSSTSSDIHKYNHNPSHSNWSQHSHSHNQHHSSHHGHGHGHATHSQPYRSAHGHGHGHSHGPHQGHHSSHSHHSSKTVPGSPHGHSTGHNRIHHVTSFSSIGGGPRPAPEVLKTLLRKKACLYEAGTSRAIALITWLVGRKLALHNGYFSRQRLQSGVHAVVAQKIDTGMITRTKVNRCMQIILNSCFHYIIPRPDGTEESGDAFRKVFAQKVVDDTHLLKSIAEPWSNLDISLANDVIEGTREDETSIAVAKSAKGKKSENEDQKGAEGGLASSSKRLVLLCFNENVRSAEDVLRCHNDFIRDAAISSNLHLSSEEWRYFFSRKDDDGSQTSAGCTTIESTLSGGAHAAIGAGAASAHNSPALRGSDGCDIPYLSFDIPTEVSDCLAFADSMTEPWAKSNDMYGTMSNHELSKFRTTWCCKRYDHDESLCRFAHVNTNKGWLRRDPTKFEYCPETCPLVAVVKSKGNVLHGAHLNACKDGLLCKFAHSKEEVDYHPKRYKSRLCERAKGPTRCCDLLDICPNSHPNLPSHLSRSVRHGGKRHESSNPRSKGGHLGNLTSPRREDKADDQASVAAPVLFLSPAPSSDFEQSLQFPGLRDLYRRNCTMHYADHLKLKGAKYALFDETCGLEGPLFKPNQTDGEGFSLFH</sequence>
<evidence type="ECO:0000256" key="1">
    <source>
        <dbReference type="ARBA" id="ARBA00022723"/>
    </source>
</evidence>
<reference evidence="5" key="1">
    <citation type="submission" date="2021-01" db="EMBL/GenBank/DDBJ databases">
        <authorList>
            <person name="Corre E."/>
            <person name="Pelletier E."/>
            <person name="Niang G."/>
            <person name="Scheremetjew M."/>
            <person name="Finn R."/>
            <person name="Kale V."/>
            <person name="Holt S."/>
            <person name="Cochrane G."/>
            <person name="Meng A."/>
            <person name="Brown T."/>
            <person name="Cohen L."/>
        </authorList>
    </citation>
    <scope>NUCLEOTIDE SEQUENCE</scope>
    <source>
        <strain evidence="5">MM31A-1</strain>
    </source>
</reference>
<proteinExistence type="predicted"/>
<dbReference type="PANTHER" id="PTHR14493:SF50">
    <property type="entry name" value="RING FINGER PROTEIN UNKEMPT"/>
    <property type="match status" value="1"/>
</dbReference>
<feature type="compositionally biased region" description="Low complexity" evidence="4">
    <location>
        <begin position="501"/>
        <end position="513"/>
    </location>
</feature>
<keyword evidence="3" id="KW-0862">Zinc</keyword>
<feature type="region of interest" description="Disordered" evidence="4">
    <location>
        <begin position="840"/>
        <end position="860"/>
    </location>
</feature>
<feature type="region of interest" description="Disordered" evidence="4">
    <location>
        <begin position="370"/>
        <end position="695"/>
    </location>
</feature>
<feature type="compositionally biased region" description="Basic and acidic residues" evidence="4">
    <location>
        <begin position="33"/>
        <end position="43"/>
    </location>
</feature>
<accession>A0A7S3QE52</accession>
<keyword evidence="2" id="KW-0863">Zinc-finger</keyword>
<feature type="compositionally biased region" description="Basic residues" evidence="4">
    <location>
        <begin position="640"/>
        <end position="664"/>
    </location>
</feature>
<gene>
    <name evidence="5" type="ORF">CDEB00056_LOCUS19160</name>
</gene>
<dbReference type="EMBL" id="HBIO01024950">
    <property type="protein sequence ID" value="CAE0474307.1"/>
    <property type="molecule type" value="Transcribed_RNA"/>
</dbReference>
<dbReference type="AlphaFoldDB" id="A0A7S3QE52"/>
<evidence type="ECO:0008006" key="6">
    <source>
        <dbReference type="Google" id="ProtNLM"/>
    </source>
</evidence>
<feature type="compositionally biased region" description="Polar residues" evidence="4">
    <location>
        <begin position="408"/>
        <end position="423"/>
    </location>
</feature>
<feature type="compositionally biased region" description="Basic and acidic residues" evidence="4">
    <location>
        <begin position="847"/>
        <end position="856"/>
    </location>
</feature>
<keyword evidence="1" id="KW-0479">Metal-binding</keyword>
<dbReference type="InterPro" id="IPR045234">
    <property type="entry name" value="Unkempt-like"/>
</dbReference>
<feature type="compositionally biased region" description="Low complexity" evidence="4">
    <location>
        <begin position="302"/>
        <end position="311"/>
    </location>
</feature>
<evidence type="ECO:0000256" key="2">
    <source>
        <dbReference type="ARBA" id="ARBA00022771"/>
    </source>
</evidence>
<feature type="region of interest" description="Disordered" evidence="4">
    <location>
        <begin position="1"/>
        <end position="78"/>
    </location>
</feature>
<dbReference type="PANTHER" id="PTHR14493">
    <property type="entry name" value="UNKEMPT FAMILY MEMBER"/>
    <property type="match status" value="1"/>
</dbReference>
<feature type="compositionally biased region" description="Low complexity" evidence="4">
    <location>
        <begin position="438"/>
        <end position="468"/>
    </location>
</feature>
<feature type="compositionally biased region" description="Low complexity" evidence="4">
    <location>
        <begin position="67"/>
        <end position="78"/>
    </location>
</feature>
<feature type="region of interest" description="Disordered" evidence="4">
    <location>
        <begin position="1120"/>
        <end position="1158"/>
    </location>
</feature>
<protein>
    <recommendedName>
        <fullName evidence="6">C3H1-type domain-containing protein</fullName>
    </recommendedName>
</protein>
<feature type="compositionally biased region" description="Polar residues" evidence="4">
    <location>
        <begin position="56"/>
        <end position="65"/>
    </location>
</feature>
<evidence type="ECO:0000313" key="5">
    <source>
        <dbReference type="EMBL" id="CAE0474307.1"/>
    </source>
</evidence>
<evidence type="ECO:0000256" key="3">
    <source>
        <dbReference type="ARBA" id="ARBA00022833"/>
    </source>
</evidence>